<comment type="caution">
    <text evidence="1">The sequence shown here is derived from an EMBL/GenBank/DDBJ whole genome shotgun (WGS) entry which is preliminary data.</text>
</comment>
<evidence type="ECO:0000313" key="1">
    <source>
        <dbReference type="EMBL" id="MBB6521769.1"/>
    </source>
</evidence>
<reference evidence="1 2" key="1">
    <citation type="submission" date="2020-08" db="EMBL/GenBank/DDBJ databases">
        <title>Genomic Encyclopedia of Type Strains, Phase IV (KMG-IV): sequencing the most valuable type-strain genomes for metagenomic binning, comparative biology and taxonomic classification.</title>
        <authorList>
            <person name="Goeker M."/>
        </authorList>
    </citation>
    <scope>NUCLEOTIDE SEQUENCE [LARGE SCALE GENOMIC DNA]</scope>
    <source>
        <strain evidence="1 2">DSM 22368</strain>
    </source>
</reference>
<proteinExistence type="predicted"/>
<organism evidence="1 2">
    <name type="scientific">Pseudoteredinibacter isoporae</name>
    <dbReference type="NCBI Taxonomy" id="570281"/>
    <lineage>
        <taxon>Bacteria</taxon>
        <taxon>Pseudomonadati</taxon>
        <taxon>Pseudomonadota</taxon>
        <taxon>Gammaproteobacteria</taxon>
        <taxon>Cellvibrionales</taxon>
        <taxon>Cellvibrionaceae</taxon>
        <taxon>Pseudoteredinibacter</taxon>
    </lineage>
</organism>
<dbReference type="AlphaFoldDB" id="A0A7X0JT55"/>
<dbReference type="EMBL" id="JACHHT010000002">
    <property type="protein sequence ID" value="MBB6521769.1"/>
    <property type="molecule type" value="Genomic_DNA"/>
</dbReference>
<sequence length="107" mass="12205">MMGDNMRKRMFMVTAVLSFDVTAISLLDSRAEISADQISAIDELYTCLRKEADAHKKPMLLDLEKTCMVEWDGANVVLPGYKSELLKFSKRLLLNEVLSYRKSQLSQ</sequence>
<dbReference type="Proteomes" id="UP000528457">
    <property type="component" value="Unassembled WGS sequence"/>
</dbReference>
<gene>
    <name evidence="1" type="ORF">HNR48_002054</name>
</gene>
<evidence type="ECO:0000313" key="2">
    <source>
        <dbReference type="Proteomes" id="UP000528457"/>
    </source>
</evidence>
<protein>
    <submittedName>
        <fullName evidence="1">Uncharacterized protein</fullName>
    </submittedName>
</protein>
<name>A0A7X0JT55_9GAMM</name>
<dbReference type="InParanoid" id="A0A7X0JT55"/>
<dbReference type="RefSeq" id="WP_166844571.1">
    <property type="nucleotide sequence ID" value="NZ_JAAONY010000002.1"/>
</dbReference>
<keyword evidence="2" id="KW-1185">Reference proteome</keyword>
<accession>A0A7X0JT55</accession>